<dbReference type="SUPFAM" id="SSF55961">
    <property type="entry name" value="Bet v1-like"/>
    <property type="match status" value="1"/>
</dbReference>
<dbReference type="AlphaFoldDB" id="A0A3B7MJC6"/>
<gene>
    <name evidence="3" type="ORF">D3H65_10005</name>
</gene>
<dbReference type="RefSeq" id="WP_119050175.1">
    <property type="nucleotide sequence ID" value="NZ_CP032157.1"/>
</dbReference>
<dbReference type="Proteomes" id="UP000263900">
    <property type="component" value="Chromosome"/>
</dbReference>
<name>A0A3B7MJC6_9BACT</name>
<dbReference type="Pfam" id="PF08327">
    <property type="entry name" value="AHSA1"/>
    <property type="match status" value="1"/>
</dbReference>
<evidence type="ECO:0000259" key="2">
    <source>
        <dbReference type="Pfam" id="PF08327"/>
    </source>
</evidence>
<dbReference type="OrthoDB" id="2355173at2"/>
<comment type="similarity">
    <text evidence="1">Belongs to the AHA1 family.</text>
</comment>
<dbReference type="EMBL" id="CP032157">
    <property type="protein sequence ID" value="AXY74288.1"/>
    <property type="molecule type" value="Genomic_DNA"/>
</dbReference>
<accession>A0A3B7MJC6</accession>
<dbReference type="Gene3D" id="3.30.530.20">
    <property type="match status" value="1"/>
</dbReference>
<evidence type="ECO:0000313" key="3">
    <source>
        <dbReference type="EMBL" id="AXY74288.1"/>
    </source>
</evidence>
<dbReference type="InterPro" id="IPR023393">
    <property type="entry name" value="START-like_dom_sf"/>
</dbReference>
<keyword evidence="4" id="KW-1185">Reference proteome</keyword>
<organism evidence="3 4">
    <name type="scientific">Paraflavitalea soli</name>
    <dbReference type="NCBI Taxonomy" id="2315862"/>
    <lineage>
        <taxon>Bacteria</taxon>
        <taxon>Pseudomonadati</taxon>
        <taxon>Bacteroidota</taxon>
        <taxon>Chitinophagia</taxon>
        <taxon>Chitinophagales</taxon>
        <taxon>Chitinophagaceae</taxon>
        <taxon>Paraflavitalea</taxon>
    </lineage>
</organism>
<feature type="domain" description="Activator of Hsp90 ATPase homologue 1/2-like C-terminal" evidence="2">
    <location>
        <begin position="12"/>
        <end position="140"/>
    </location>
</feature>
<proteinExistence type="inferred from homology"/>
<sequence>MEKIIKHQFSYNHPVETVWDYLTNPELLGQWLMKNDFQPIVGLDFQFRTNPIPSLDFDGICYCKVLAVVPFKKLTWSWKCGPGNGEISLDSIVEWTLQPTEKGTDLFLAHSGFAKKENLAFYNGFLHGWVEKFNNIAKLLDPTFHGTIHT</sequence>
<evidence type="ECO:0000256" key="1">
    <source>
        <dbReference type="ARBA" id="ARBA00006817"/>
    </source>
</evidence>
<reference evidence="3 4" key="1">
    <citation type="submission" date="2018-09" db="EMBL/GenBank/DDBJ databases">
        <title>Genome sequencing of strain 6GH32-13.</title>
        <authorList>
            <person name="Weon H.-Y."/>
            <person name="Heo J."/>
            <person name="Kwon S.-W."/>
        </authorList>
    </citation>
    <scope>NUCLEOTIDE SEQUENCE [LARGE SCALE GENOMIC DNA]</scope>
    <source>
        <strain evidence="3 4">5GH32-13</strain>
    </source>
</reference>
<evidence type="ECO:0000313" key="4">
    <source>
        <dbReference type="Proteomes" id="UP000263900"/>
    </source>
</evidence>
<protein>
    <submittedName>
        <fullName evidence="3">SRPBCC domain-containing protein</fullName>
    </submittedName>
</protein>
<dbReference type="KEGG" id="pseg:D3H65_10005"/>
<dbReference type="InterPro" id="IPR013538">
    <property type="entry name" value="ASHA1/2-like_C"/>
</dbReference>
<dbReference type="CDD" id="cd07814">
    <property type="entry name" value="SRPBCC_CalC_Aha1-like"/>
    <property type="match status" value="1"/>
</dbReference>